<keyword evidence="3" id="KW-1185">Reference proteome</keyword>
<evidence type="ECO:0000313" key="3">
    <source>
        <dbReference type="Proteomes" id="UP000242999"/>
    </source>
</evidence>
<dbReference type="AlphaFoldDB" id="A0A1H6RF27"/>
<dbReference type="Proteomes" id="UP000242999">
    <property type="component" value="Unassembled WGS sequence"/>
</dbReference>
<accession>A0A1H6RF27</accession>
<reference evidence="3" key="1">
    <citation type="submission" date="2016-10" db="EMBL/GenBank/DDBJ databases">
        <authorList>
            <person name="Varghese N."/>
            <person name="Submissions S."/>
        </authorList>
    </citation>
    <scope>NUCLEOTIDE SEQUENCE [LARGE SCALE GENOMIC DNA]</scope>
    <source>
        <strain evidence="3">DSM 7165</strain>
    </source>
</reference>
<sequence>MWLLTLLRGLFMSVLLVIGIVLALLAAINPVGTYALNTWGKAFNLQVESLDIRWFAGSFDLYGVRLGAVEHPLVSEKLSLRWRWDTLQDQHFWLQAHWRGVQVPLQLNADKTQITQIGGWTPIQWQQKLAQSLPEPLWQQLQAPSPTPEQAPSNLWALDASRDWPWRISLSSLHLQDIQLSFAQAYPDLALHKLEISQLRSAYPEIASPVHLDLAWYQADTQLGRVQLEAQIQPLLASLPVQGQVHLQAQALNAWGLPVSAKTQVNLQQAFHLVQKSQSWQVATQGQIGTQALALQIPEDVAVALQDLRWQGKVALDWPLDPQTNAPKINTQGKLQLADLSLQLAQQKHQLDQLTLAGDLQLASFTDPQLNYQGKVQLTGLQAQLEQQKHQLKDFALEGKVQVASLASPILDYQGQFQLSGLNSPYVQVDQLRWQGQSGWKTAHQAWSMQADLGLQNIQVPLSAQAYIQVQDVQLKQIHTTPESSTLAALQIANITGKNTPEPLALESLSLRELDLGAVLQTPKITLAGVQVGAFNLGRADKAFYLAGLEVGQVAIDLAKSQAAIGTVHLLESRQSLSWTQTNQLEPWQSRITLWQQALQPTDPAPPAEKSPAPSAPWEWFVESIAIQQPQYISLRDLNLQRPEYTQISLQKMRIDDLGMPHAQASPWLVEGILDEQTPFKVQGQVTLTPELRWQTGVRLQDLALSSFDAYSRHYAGINLASGQLQLTLDAQQDTQGIRGNTKLQLYHLDANPISDQAAQKINRLLSMPLGLVISVLEDSDGEIALDIPFDFQAGKTKVGLEDALLLVTRKAAQQAALYYLRNSLQPYTGLITLGQLALEGAEYLTQVKLDPLTFPPAQVGLNDRQQDYLTKIVKMLNDRPSLHFSYCADAGSEEVQALENPQTRAPLLAAYPQLAQITQAEELAASLQKIRQRLVREFLLAANIENQRLALCSPASQMPEQSQVRMGIVQ</sequence>
<dbReference type="InterPro" id="IPR008023">
    <property type="entry name" value="DUF748"/>
</dbReference>
<gene>
    <name evidence="2" type="ORF">SAMN05421831_10415</name>
</gene>
<protein>
    <recommendedName>
        <fullName evidence="4">DUF748 domain-containing protein</fullName>
    </recommendedName>
</protein>
<dbReference type="OrthoDB" id="6114420at2"/>
<name>A0A1H6RF27_9GAMM</name>
<evidence type="ECO:0008006" key="4">
    <source>
        <dbReference type="Google" id="ProtNLM"/>
    </source>
</evidence>
<evidence type="ECO:0000256" key="1">
    <source>
        <dbReference type="SAM" id="Coils"/>
    </source>
</evidence>
<keyword evidence="1" id="KW-0175">Coiled coil</keyword>
<dbReference type="STRING" id="64971.SAMN05421831_10415"/>
<feature type="coiled-coil region" evidence="1">
    <location>
        <begin position="337"/>
        <end position="398"/>
    </location>
</feature>
<dbReference type="Pfam" id="PF05359">
    <property type="entry name" value="DUF748"/>
    <property type="match status" value="1"/>
</dbReference>
<evidence type="ECO:0000313" key="2">
    <source>
        <dbReference type="EMBL" id="SEI54363.1"/>
    </source>
</evidence>
<proteinExistence type="predicted"/>
<organism evidence="2 3">
    <name type="scientific">Allopseudospirillum japonicum</name>
    <dbReference type="NCBI Taxonomy" id="64971"/>
    <lineage>
        <taxon>Bacteria</taxon>
        <taxon>Pseudomonadati</taxon>
        <taxon>Pseudomonadota</taxon>
        <taxon>Gammaproteobacteria</taxon>
        <taxon>Oceanospirillales</taxon>
        <taxon>Oceanospirillaceae</taxon>
        <taxon>Allopseudospirillum</taxon>
    </lineage>
</organism>
<dbReference type="EMBL" id="FNYH01000004">
    <property type="protein sequence ID" value="SEI54363.1"/>
    <property type="molecule type" value="Genomic_DNA"/>
</dbReference>